<evidence type="ECO:0000259" key="1">
    <source>
        <dbReference type="Pfam" id="PF12728"/>
    </source>
</evidence>
<dbReference type="STRING" id="693986.MOC_3609"/>
<proteinExistence type="predicted"/>
<dbReference type="Pfam" id="PF12728">
    <property type="entry name" value="HTH_17"/>
    <property type="match status" value="1"/>
</dbReference>
<name>A0A089Q9Y8_9HYPH</name>
<dbReference type="Proteomes" id="UP000029492">
    <property type="component" value="Chromosome"/>
</dbReference>
<accession>A0A089Q9Y8</accession>
<protein>
    <submittedName>
        <fullName evidence="2">Protein of unassigned function</fullName>
    </submittedName>
</protein>
<evidence type="ECO:0000313" key="2">
    <source>
        <dbReference type="EMBL" id="AIQ91364.1"/>
    </source>
</evidence>
<keyword evidence="3" id="KW-1185">Reference proteome</keyword>
<dbReference type="InterPro" id="IPR041657">
    <property type="entry name" value="HTH_17"/>
</dbReference>
<gene>
    <name evidence="2" type="ORF">MOC_3609</name>
</gene>
<dbReference type="HOGENOM" id="CLU_2382827_0_0_5"/>
<dbReference type="KEGG" id="mor:MOC_3609"/>
<organism evidence="2 3">
    <name type="scientific">Methylobacterium oryzae CBMB20</name>
    <dbReference type="NCBI Taxonomy" id="693986"/>
    <lineage>
        <taxon>Bacteria</taxon>
        <taxon>Pseudomonadati</taxon>
        <taxon>Pseudomonadota</taxon>
        <taxon>Alphaproteobacteria</taxon>
        <taxon>Hyphomicrobiales</taxon>
        <taxon>Methylobacteriaceae</taxon>
        <taxon>Methylobacterium</taxon>
    </lineage>
</organism>
<dbReference type="AlphaFoldDB" id="A0A089Q9Y8"/>
<reference evidence="2 3" key="1">
    <citation type="journal article" date="2014" name="PLoS ONE">
        <title>Genome Information of Methylobacterium oryzae, a Plant-Probiotic Methylotroph in the Phyllosphere.</title>
        <authorList>
            <person name="Kwak M.J."/>
            <person name="Jeong H."/>
            <person name="Madhaiyan M."/>
            <person name="Lee Y."/>
            <person name="Sa T.M."/>
            <person name="Oh T.K."/>
            <person name="Kim J.F."/>
        </authorList>
    </citation>
    <scope>NUCLEOTIDE SEQUENCE [LARGE SCALE GENOMIC DNA]</scope>
    <source>
        <strain evidence="2 3">CBMB20</strain>
    </source>
</reference>
<sequence length="94" mass="10613">MTEEDNRLLLIIRSTVEEMLRALSDRDRAEWLTTHQAANLLQICPTSLEKARSTGVGPLATIPHHKIGRSVRYRRADVLDAVARLRVPGRATRT</sequence>
<feature type="domain" description="Helix-turn-helix" evidence="1">
    <location>
        <begin position="31"/>
        <end position="84"/>
    </location>
</feature>
<dbReference type="EMBL" id="CP003811">
    <property type="protein sequence ID" value="AIQ91364.1"/>
    <property type="molecule type" value="Genomic_DNA"/>
</dbReference>
<evidence type="ECO:0000313" key="3">
    <source>
        <dbReference type="Proteomes" id="UP000029492"/>
    </source>
</evidence>